<evidence type="ECO:0000259" key="7">
    <source>
        <dbReference type="Pfam" id="PF16113"/>
    </source>
</evidence>
<dbReference type="EC" id="3.1.2.4" evidence="6"/>
<comment type="pathway">
    <text evidence="6">Amino-acid degradation; L-valine degradation.</text>
</comment>
<comment type="subcellular location">
    <subcellularLocation>
        <location evidence="1">Mitochondrion</location>
    </subcellularLocation>
</comment>
<sequence>MLIRLHPLAGVGAAQSLRFFASSAASSLPIFLSTKQKPSFFSLRRFSAMADQFVNGTVHPNGVAVITLDRPKALNAMNLEMDVKYKSYLDEWESDPRVKCVLVDSSSPRAFCAGKVLRVTIGGQCSLSAGGDVKQITFKKHLSDIIEVFLAEYSLICKIAEYKKPYISLMDGITMGFGIGLSGHGRYRIITERTVLAMPENGIGLFPDVGFAYIAAQSPGEGSVGAYLGLTGKRISAPSDAIYVGLGTHYVPSGKLGSFKEALLANNFSQDAHQDIKVLLARYESNPESEAPLKLLLPQITSAFGGDKSVTETIEELSKHQSSTDSNVVEWANEALQGLGKGAPFSLVLTQKHFSAVASALGKNDSELSTLSGVMKTEYRIALRSSLRHDFAEGVRAVLVDKDQNPRWKPSRLEEVDASEVEAVFKPLGPEVEELSV</sequence>
<dbReference type="InterPro" id="IPR029045">
    <property type="entry name" value="ClpP/crotonase-like_dom_sf"/>
</dbReference>
<dbReference type="InterPro" id="IPR032259">
    <property type="entry name" value="HIBYL-CoA-H"/>
</dbReference>
<keyword evidence="4" id="KW-0809">Transit peptide</keyword>
<evidence type="ECO:0000256" key="6">
    <source>
        <dbReference type="RuleBase" id="RU369070"/>
    </source>
</evidence>
<dbReference type="EMBL" id="SDMP01000003">
    <property type="protein sequence ID" value="RYR67874.1"/>
    <property type="molecule type" value="Genomic_DNA"/>
</dbReference>
<feature type="domain" description="Enoyl-CoA hydratase/isomerase" evidence="7">
    <location>
        <begin position="123"/>
        <end position="425"/>
    </location>
</feature>
<dbReference type="GO" id="GO:0006574">
    <property type="term" value="P:L-valine catabolic process"/>
    <property type="evidence" value="ECO:0007669"/>
    <property type="project" value="UniProtKB-UniRule"/>
</dbReference>
<proteinExistence type="inferred from homology"/>
<evidence type="ECO:0000256" key="5">
    <source>
        <dbReference type="ARBA" id="ARBA00023128"/>
    </source>
</evidence>
<evidence type="ECO:0000256" key="3">
    <source>
        <dbReference type="ARBA" id="ARBA00022801"/>
    </source>
</evidence>
<dbReference type="GO" id="GO:0003860">
    <property type="term" value="F:3-hydroxyisobutyryl-CoA hydrolase activity"/>
    <property type="evidence" value="ECO:0007669"/>
    <property type="project" value="UniProtKB-UniRule"/>
</dbReference>
<keyword evidence="3 6" id="KW-0378">Hydrolase</keyword>
<dbReference type="FunFam" id="3.90.226.10:FF:000062">
    <property type="entry name" value="3-hydroxyisobutyryl-CoA hydrolase-like protein 3 mitochondrial"/>
    <property type="match status" value="1"/>
</dbReference>
<feature type="domain" description="Enoyl-CoA hydratase/isomerase" evidence="7">
    <location>
        <begin position="64"/>
        <end position="115"/>
    </location>
</feature>
<dbReference type="PANTHER" id="PTHR43176:SF5">
    <property type="entry name" value="3-HYDROXYISOBUTYRYL-COA HYDROLASE-LIKE PROTEIN 4, MITOCHONDRIAL"/>
    <property type="match status" value="1"/>
</dbReference>
<name>A0A445DXE7_ARAHY</name>
<comment type="catalytic activity">
    <reaction evidence="6">
        <text>3-hydroxy-2-methylpropanoyl-CoA + H2O = 3-hydroxy-2-methylpropanoate + CoA + H(+)</text>
        <dbReference type="Rhea" id="RHEA:20888"/>
        <dbReference type="ChEBI" id="CHEBI:11805"/>
        <dbReference type="ChEBI" id="CHEBI:15377"/>
        <dbReference type="ChEBI" id="CHEBI:15378"/>
        <dbReference type="ChEBI" id="CHEBI:57287"/>
        <dbReference type="ChEBI" id="CHEBI:57340"/>
        <dbReference type="EC" id="3.1.2.4"/>
    </reaction>
</comment>
<dbReference type="Pfam" id="PF16113">
    <property type="entry name" value="ECH_2"/>
    <property type="match status" value="2"/>
</dbReference>
<dbReference type="PANTHER" id="PTHR43176">
    <property type="entry name" value="3-HYDROXYISOBUTYRYL-COA HYDROLASE-RELATED"/>
    <property type="match status" value="1"/>
</dbReference>
<evidence type="ECO:0000313" key="9">
    <source>
        <dbReference type="Proteomes" id="UP000289738"/>
    </source>
</evidence>
<dbReference type="InterPro" id="IPR045004">
    <property type="entry name" value="ECH_dom"/>
</dbReference>
<accession>A0A445DXE7</accession>
<dbReference type="CDD" id="cd06558">
    <property type="entry name" value="crotonase-like"/>
    <property type="match status" value="1"/>
</dbReference>
<reference evidence="8 9" key="1">
    <citation type="submission" date="2019-01" db="EMBL/GenBank/DDBJ databases">
        <title>Sequencing of cultivated peanut Arachis hypogaea provides insights into genome evolution and oil improvement.</title>
        <authorList>
            <person name="Chen X."/>
        </authorList>
    </citation>
    <scope>NUCLEOTIDE SEQUENCE [LARGE SCALE GENOMIC DNA]</scope>
    <source>
        <strain evidence="9">cv. Fuhuasheng</strain>
        <tissue evidence="8">Leaves</tissue>
    </source>
</reference>
<evidence type="ECO:0000256" key="2">
    <source>
        <dbReference type="ARBA" id="ARBA00005254"/>
    </source>
</evidence>
<organism evidence="8 9">
    <name type="scientific">Arachis hypogaea</name>
    <name type="common">Peanut</name>
    <dbReference type="NCBI Taxonomy" id="3818"/>
    <lineage>
        <taxon>Eukaryota</taxon>
        <taxon>Viridiplantae</taxon>
        <taxon>Streptophyta</taxon>
        <taxon>Embryophyta</taxon>
        <taxon>Tracheophyta</taxon>
        <taxon>Spermatophyta</taxon>
        <taxon>Magnoliopsida</taxon>
        <taxon>eudicotyledons</taxon>
        <taxon>Gunneridae</taxon>
        <taxon>Pentapetalae</taxon>
        <taxon>rosids</taxon>
        <taxon>fabids</taxon>
        <taxon>Fabales</taxon>
        <taxon>Fabaceae</taxon>
        <taxon>Papilionoideae</taxon>
        <taxon>50 kb inversion clade</taxon>
        <taxon>dalbergioids sensu lato</taxon>
        <taxon>Dalbergieae</taxon>
        <taxon>Pterocarpus clade</taxon>
        <taxon>Arachis</taxon>
    </lineage>
</organism>
<dbReference type="NCBIfam" id="NF004127">
    <property type="entry name" value="PRK05617.1"/>
    <property type="match status" value="1"/>
</dbReference>
<evidence type="ECO:0000256" key="4">
    <source>
        <dbReference type="ARBA" id="ARBA00022946"/>
    </source>
</evidence>
<dbReference type="GO" id="GO:0005739">
    <property type="term" value="C:mitochondrion"/>
    <property type="evidence" value="ECO:0007669"/>
    <property type="project" value="UniProtKB-SubCell"/>
</dbReference>
<evidence type="ECO:0000256" key="1">
    <source>
        <dbReference type="ARBA" id="ARBA00004173"/>
    </source>
</evidence>
<comment type="similarity">
    <text evidence="2 6">Belongs to the enoyl-CoA hydratase/isomerase family.</text>
</comment>
<comment type="function">
    <text evidence="6">Hydrolyzes 3-hydroxyisobutyryl-CoA (HIBYL-CoA), a saline catabolite. Has high activity toward isobutyryl-CoA. Could be an isobutyryl-CoA dehydrogenase that functions in valine catabolism.</text>
</comment>
<keyword evidence="5" id="KW-0496">Mitochondrion</keyword>
<gene>
    <name evidence="8" type="ORF">Ahy_A03g014327</name>
</gene>
<dbReference type="AlphaFoldDB" id="A0A445DXE7"/>
<comment type="caution">
    <text evidence="8">The sequence shown here is derived from an EMBL/GenBank/DDBJ whole genome shotgun (WGS) entry which is preliminary data.</text>
</comment>
<keyword evidence="9" id="KW-1185">Reference proteome</keyword>
<dbReference type="Gene3D" id="3.90.226.10">
    <property type="entry name" value="2-enoyl-CoA Hydratase, Chain A, domain 1"/>
    <property type="match status" value="1"/>
</dbReference>
<dbReference type="GO" id="GO:0005829">
    <property type="term" value="C:cytosol"/>
    <property type="evidence" value="ECO:0007669"/>
    <property type="project" value="TreeGrafter"/>
</dbReference>
<evidence type="ECO:0000313" key="8">
    <source>
        <dbReference type="EMBL" id="RYR67874.1"/>
    </source>
</evidence>
<dbReference type="Proteomes" id="UP000289738">
    <property type="component" value="Chromosome A03"/>
</dbReference>
<dbReference type="SUPFAM" id="SSF52096">
    <property type="entry name" value="ClpP/crotonase"/>
    <property type="match status" value="1"/>
</dbReference>
<protein>
    <recommendedName>
        <fullName evidence="6">3-hydroxyisobutyryl-CoA hydrolase</fullName>
        <shortName evidence="6">HIB-CoA hydrolase</shortName>
        <shortName evidence="6">HIBYL-CoA-H</shortName>
        <ecNumber evidence="6">3.1.2.4</ecNumber>
    </recommendedName>
    <alternativeName>
        <fullName evidence="6">3-hydroxyisobutyryl-coenzyme A hydrolase</fullName>
    </alternativeName>
</protein>